<protein>
    <submittedName>
        <fullName evidence="1">Uncharacterized protein</fullName>
    </submittedName>
</protein>
<dbReference type="GeneID" id="64593706"/>
<organism evidence="1 2">
    <name type="scientific">Suillus plorans</name>
    <dbReference type="NCBI Taxonomy" id="116603"/>
    <lineage>
        <taxon>Eukaryota</taxon>
        <taxon>Fungi</taxon>
        <taxon>Dikarya</taxon>
        <taxon>Basidiomycota</taxon>
        <taxon>Agaricomycotina</taxon>
        <taxon>Agaricomycetes</taxon>
        <taxon>Agaricomycetidae</taxon>
        <taxon>Boletales</taxon>
        <taxon>Suillineae</taxon>
        <taxon>Suillaceae</taxon>
        <taxon>Suillus</taxon>
    </lineage>
</organism>
<reference evidence="1" key="1">
    <citation type="journal article" date="2020" name="New Phytol.">
        <title>Comparative genomics reveals dynamic genome evolution in host specialist ectomycorrhizal fungi.</title>
        <authorList>
            <person name="Lofgren L.A."/>
            <person name="Nguyen N.H."/>
            <person name="Vilgalys R."/>
            <person name="Ruytinx J."/>
            <person name="Liao H.L."/>
            <person name="Branco S."/>
            <person name="Kuo A."/>
            <person name="LaButti K."/>
            <person name="Lipzen A."/>
            <person name="Andreopoulos W."/>
            <person name="Pangilinan J."/>
            <person name="Riley R."/>
            <person name="Hundley H."/>
            <person name="Na H."/>
            <person name="Barry K."/>
            <person name="Grigoriev I.V."/>
            <person name="Stajich J.E."/>
            <person name="Kennedy P.G."/>
        </authorList>
    </citation>
    <scope>NUCLEOTIDE SEQUENCE</scope>
    <source>
        <strain evidence="1">S12</strain>
    </source>
</reference>
<proteinExistence type="predicted"/>
<gene>
    <name evidence="1" type="ORF">HD556DRAFT_1306616</name>
</gene>
<name>A0A9P7DL49_9AGAM</name>
<dbReference type="RefSeq" id="XP_041162598.1">
    <property type="nucleotide sequence ID" value="XM_041299942.1"/>
</dbReference>
<dbReference type="AlphaFoldDB" id="A0A9P7DL49"/>
<comment type="caution">
    <text evidence="1">The sequence shown here is derived from an EMBL/GenBank/DDBJ whole genome shotgun (WGS) entry which is preliminary data.</text>
</comment>
<dbReference type="OrthoDB" id="2690416at2759"/>
<evidence type="ECO:0000313" key="1">
    <source>
        <dbReference type="EMBL" id="KAG1797488.1"/>
    </source>
</evidence>
<dbReference type="EMBL" id="JABBWE010000016">
    <property type="protein sequence ID" value="KAG1797488.1"/>
    <property type="molecule type" value="Genomic_DNA"/>
</dbReference>
<accession>A0A9P7DL49</accession>
<keyword evidence="2" id="KW-1185">Reference proteome</keyword>
<sequence>MLALSYLFSHAHSLMLRPISHALLLLDVAWCTCFFFLVYYDDSDPGQVAEEFLAAACAMARCVNLFCNVEKLLRVGFLLQQERATENGELEEPEAEHESCKKRLASLSLNTLNRYKCNYQQLLHLALGLRLLIADSGKSKELTQITRNMFKCERVERPCSWDQTLTRNPDMLQVVDSSPFNVHQRPWLIPIAPDPTLYFSDVGSLSGPASLPQVGL</sequence>
<evidence type="ECO:0000313" key="2">
    <source>
        <dbReference type="Proteomes" id="UP000719766"/>
    </source>
</evidence>
<dbReference type="Proteomes" id="UP000719766">
    <property type="component" value="Unassembled WGS sequence"/>
</dbReference>